<dbReference type="PANTHER" id="PTHR47691">
    <property type="entry name" value="REGULATOR-RELATED"/>
    <property type="match status" value="1"/>
</dbReference>
<evidence type="ECO:0000256" key="1">
    <source>
        <dbReference type="PROSITE-ProRule" id="PRU00339"/>
    </source>
</evidence>
<dbReference type="Pfam" id="PF13424">
    <property type="entry name" value="TPR_12"/>
    <property type="match status" value="1"/>
</dbReference>
<dbReference type="PROSITE" id="PS50943">
    <property type="entry name" value="HTH_CROC1"/>
    <property type="match status" value="1"/>
</dbReference>
<dbReference type="SUPFAM" id="SSF47413">
    <property type="entry name" value="lambda repressor-like DNA-binding domains"/>
    <property type="match status" value="1"/>
</dbReference>
<accession>A0ABN2SGN3</accession>
<dbReference type="InterPro" id="IPR011990">
    <property type="entry name" value="TPR-like_helical_dom_sf"/>
</dbReference>
<organism evidence="3 4">
    <name type="scientific">Catenulispora subtropica</name>
    <dbReference type="NCBI Taxonomy" id="450798"/>
    <lineage>
        <taxon>Bacteria</taxon>
        <taxon>Bacillati</taxon>
        <taxon>Actinomycetota</taxon>
        <taxon>Actinomycetes</taxon>
        <taxon>Catenulisporales</taxon>
        <taxon>Catenulisporaceae</taxon>
        <taxon>Catenulispora</taxon>
    </lineage>
</organism>
<dbReference type="InterPro" id="IPR019734">
    <property type="entry name" value="TPR_rpt"/>
</dbReference>
<feature type="repeat" description="TPR" evidence="1">
    <location>
        <begin position="651"/>
        <end position="684"/>
    </location>
</feature>
<dbReference type="SMART" id="SM00028">
    <property type="entry name" value="TPR"/>
    <property type="match status" value="5"/>
</dbReference>
<dbReference type="EMBL" id="BAAAQM010000035">
    <property type="protein sequence ID" value="GAA1985367.1"/>
    <property type="molecule type" value="Genomic_DNA"/>
</dbReference>
<proteinExistence type="predicted"/>
<dbReference type="Gene3D" id="1.25.40.10">
    <property type="entry name" value="Tetratricopeptide repeat domain"/>
    <property type="match status" value="1"/>
</dbReference>
<protein>
    <recommendedName>
        <fullName evidence="2">HTH cro/C1-type domain-containing protein</fullName>
    </recommendedName>
</protein>
<dbReference type="PANTHER" id="PTHR47691:SF3">
    <property type="entry name" value="HTH-TYPE TRANSCRIPTIONAL REGULATOR RV0890C-RELATED"/>
    <property type="match status" value="1"/>
</dbReference>
<dbReference type="Pfam" id="PF01381">
    <property type="entry name" value="HTH_3"/>
    <property type="match status" value="1"/>
</dbReference>
<dbReference type="SUPFAM" id="SSF48452">
    <property type="entry name" value="TPR-like"/>
    <property type="match status" value="1"/>
</dbReference>
<sequence>MSELADVLHYSKGYLSKVENGVKPPTQEFALRCEQVLNADGELFRKGTAEPVAGVRRTTPPRPPGTRTAAAPIVPRQLPPAGGTFVGRGAELALLNQLADTAPTASGAVPLAAITGTAGIGKTALALHWAHSQAARYPDGQLYMNLRGLDPSGPAVSPADAIRSFLAALGVPDSHIPPDSDAREALYRSILADRRVLVVLDDARNAEHARPLVPAGTGCLVLVTSRDRLYGLVTGLGARPVSLGLFSYTDAHELLVRRLGAKCVHAEPHTAEELIELCAGLPLAVNIAAARAVAQPSMTLVEQVRGMRSARRRLDALDLGEATADARTAFSWSYRLLDGSTARLFRMQAMNPGPEVSLAAAASLTATTAQEARRDLDELVRTHLLTPCGPNRWTCHDLLRVYAQEQARENPAEKRLARARALDHYLFSAQNAAACLSPQNASIVTRSPRDGVVPERFADQAEASAWFEAEYTTLTAAVSLAADVPSSPYAWQLARLLLTFQDRTSRWHDLAEVQRVALTAATEAADGPGMASAHRGLARAALRTRRFEACRTHLARAMDLAHELDDRMSEAAVRHELSVVHEQEGDFALALAEARRALEIFESAGTGTGIANGLSTVGWFQAMTGDHTGALESCLRALDLHSDLTDTWGAADTWDSLGYVHHCLADHDAAVAAFQRAVNLFRTSGDRYYEAGSLVRLGQSHDAAGRRDEALRAWGSALGLLKALRHPDADRVRALITPTTNHP</sequence>
<dbReference type="CDD" id="cd00093">
    <property type="entry name" value="HTH_XRE"/>
    <property type="match status" value="1"/>
</dbReference>
<dbReference type="InterPro" id="IPR027417">
    <property type="entry name" value="P-loop_NTPase"/>
</dbReference>
<dbReference type="Gene3D" id="3.40.50.300">
    <property type="entry name" value="P-loop containing nucleotide triphosphate hydrolases"/>
    <property type="match status" value="1"/>
</dbReference>
<keyword evidence="4" id="KW-1185">Reference proteome</keyword>
<evidence type="ECO:0000313" key="3">
    <source>
        <dbReference type="EMBL" id="GAA1985367.1"/>
    </source>
</evidence>
<dbReference type="PRINTS" id="PR00364">
    <property type="entry name" value="DISEASERSIST"/>
</dbReference>
<keyword evidence="1" id="KW-0802">TPR repeat</keyword>
<dbReference type="InterPro" id="IPR001387">
    <property type="entry name" value="Cro/C1-type_HTH"/>
</dbReference>
<dbReference type="SUPFAM" id="SSF52540">
    <property type="entry name" value="P-loop containing nucleoside triphosphate hydrolases"/>
    <property type="match status" value="1"/>
</dbReference>
<dbReference type="Proteomes" id="UP001499854">
    <property type="component" value="Unassembled WGS sequence"/>
</dbReference>
<dbReference type="PROSITE" id="PS50005">
    <property type="entry name" value="TPR"/>
    <property type="match status" value="1"/>
</dbReference>
<reference evidence="3 4" key="1">
    <citation type="journal article" date="2019" name="Int. J. Syst. Evol. Microbiol.">
        <title>The Global Catalogue of Microorganisms (GCM) 10K type strain sequencing project: providing services to taxonomists for standard genome sequencing and annotation.</title>
        <authorList>
            <consortium name="The Broad Institute Genomics Platform"/>
            <consortium name="The Broad Institute Genome Sequencing Center for Infectious Disease"/>
            <person name="Wu L."/>
            <person name="Ma J."/>
        </authorList>
    </citation>
    <scope>NUCLEOTIDE SEQUENCE [LARGE SCALE GENOMIC DNA]</scope>
    <source>
        <strain evidence="3 4">JCM 16013</strain>
    </source>
</reference>
<name>A0ABN2SGN3_9ACTN</name>
<feature type="domain" description="HTH cro/C1-type" evidence="2">
    <location>
        <begin position="1"/>
        <end position="44"/>
    </location>
</feature>
<evidence type="ECO:0000313" key="4">
    <source>
        <dbReference type="Proteomes" id="UP001499854"/>
    </source>
</evidence>
<dbReference type="InterPro" id="IPR010982">
    <property type="entry name" value="Lambda_DNA-bd_dom_sf"/>
</dbReference>
<comment type="caution">
    <text evidence="3">The sequence shown here is derived from an EMBL/GenBank/DDBJ whole genome shotgun (WGS) entry which is preliminary data.</text>
</comment>
<evidence type="ECO:0000259" key="2">
    <source>
        <dbReference type="PROSITE" id="PS50943"/>
    </source>
</evidence>
<gene>
    <name evidence="3" type="ORF">GCM10009838_54630</name>
</gene>